<dbReference type="EMBL" id="JACASI010000044">
    <property type="protein sequence ID" value="MCQ3830983.1"/>
    <property type="molecule type" value="Genomic_DNA"/>
</dbReference>
<accession>A0ABT1P4E3</accession>
<keyword evidence="2" id="KW-0175">Coiled coil</keyword>
<dbReference type="InterPro" id="IPR036013">
    <property type="entry name" value="Band_7/SPFH_dom_sf"/>
</dbReference>
<dbReference type="Pfam" id="PF01145">
    <property type="entry name" value="Band_7"/>
    <property type="match status" value="1"/>
</dbReference>
<feature type="chain" id="PRO_5046506374" evidence="3">
    <location>
        <begin position="28"/>
        <end position="303"/>
    </location>
</feature>
<dbReference type="Proteomes" id="UP001205566">
    <property type="component" value="Unassembled WGS sequence"/>
</dbReference>
<evidence type="ECO:0000256" key="1">
    <source>
        <dbReference type="ARBA" id="ARBA00004167"/>
    </source>
</evidence>
<keyword evidence="6" id="KW-1185">Reference proteome</keyword>
<gene>
    <name evidence="5" type="ORF">HXX02_16205</name>
</gene>
<reference evidence="5" key="1">
    <citation type="thesis" date="2020" institute="Technische Universitat Dresden" country="Dresden, Germany">
        <title>The Agarolytic System of Microbulbifer elongatus PORT2, Isolated from Batu Karas, Pangandaran West Java Indonesia.</title>
        <authorList>
            <person name="Anggraeni S.R."/>
        </authorList>
    </citation>
    <scope>NUCLEOTIDE SEQUENCE</scope>
    <source>
        <strain evidence="5">PORT2</strain>
    </source>
</reference>
<keyword evidence="3" id="KW-0732">Signal</keyword>
<feature type="domain" description="Band 7" evidence="4">
    <location>
        <begin position="85"/>
        <end position="214"/>
    </location>
</feature>
<evidence type="ECO:0000259" key="4">
    <source>
        <dbReference type="Pfam" id="PF01145"/>
    </source>
</evidence>
<evidence type="ECO:0000313" key="6">
    <source>
        <dbReference type="Proteomes" id="UP001205566"/>
    </source>
</evidence>
<feature type="signal peptide" evidence="3">
    <location>
        <begin position="1"/>
        <end position="27"/>
    </location>
</feature>
<comment type="subcellular location">
    <subcellularLocation>
        <location evidence="1">Membrane</location>
        <topology evidence="1">Single-pass membrane protein</topology>
    </subcellularLocation>
</comment>
<dbReference type="PROSITE" id="PS51257">
    <property type="entry name" value="PROKAR_LIPOPROTEIN"/>
    <property type="match status" value="1"/>
</dbReference>
<name>A0ABT1P4E3_9GAMM</name>
<evidence type="ECO:0000256" key="3">
    <source>
        <dbReference type="SAM" id="SignalP"/>
    </source>
</evidence>
<sequence>MPKLPKLTRSLMLLPLMGLVLGLSACADRVEVPPAHVGKILTKNGYKPETVPPSKFRLDMCLYYCDKLVTLAIADFGHLEKFKLFMPRDQLNMSFDIRMTGAVNEKYIDNIFDRMPPHNGNISVNQVYNTYAQPVIRDVVRRVIAKYSINEIASSREMLSQELFTAVATSLDGTPIKIKRLGIADVQFPKVITEAKERAAERRELIEQEKAQFEIQKIQMERDLEREKMNRAIAREKAMGQKEVNDLLAKSVTDKYLSYRTLEVLETMAESNNKVFVPVEALGTIGLQQAVFSEQMKQVARKR</sequence>
<organism evidence="5 6">
    <name type="scientific">Microbulbifer elongatus</name>
    <dbReference type="NCBI Taxonomy" id="86173"/>
    <lineage>
        <taxon>Bacteria</taxon>
        <taxon>Pseudomonadati</taxon>
        <taxon>Pseudomonadota</taxon>
        <taxon>Gammaproteobacteria</taxon>
        <taxon>Cellvibrionales</taxon>
        <taxon>Microbulbiferaceae</taxon>
        <taxon>Microbulbifer</taxon>
    </lineage>
</organism>
<dbReference type="InterPro" id="IPR001107">
    <property type="entry name" value="Band_7"/>
</dbReference>
<proteinExistence type="predicted"/>
<evidence type="ECO:0000313" key="5">
    <source>
        <dbReference type="EMBL" id="MCQ3830983.1"/>
    </source>
</evidence>
<feature type="coiled-coil region" evidence="2">
    <location>
        <begin position="192"/>
        <end position="237"/>
    </location>
</feature>
<dbReference type="SUPFAM" id="SSF117892">
    <property type="entry name" value="Band 7/SPFH domain"/>
    <property type="match status" value="1"/>
</dbReference>
<protein>
    <submittedName>
        <fullName evidence="5">Band 7 protein</fullName>
    </submittedName>
</protein>
<evidence type="ECO:0000256" key="2">
    <source>
        <dbReference type="SAM" id="Coils"/>
    </source>
</evidence>
<dbReference type="Gene3D" id="3.30.479.30">
    <property type="entry name" value="Band 7 domain"/>
    <property type="match status" value="1"/>
</dbReference>
<dbReference type="RefSeq" id="WP_255875885.1">
    <property type="nucleotide sequence ID" value="NZ_JACASI010000044.1"/>
</dbReference>
<comment type="caution">
    <text evidence="5">The sequence shown here is derived from an EMBL/GenBank/DDBJ whole genome shotgun (WGS) entry which is preliminary data.</text>
</comment>